<proteinExistence type="predicted"/>
<gene>
    <name evidence="8" type="ORF">FHQ18_12360</name>
</gene>
<dbReference type="GO" id="GO:0044341">
    <property type="term" value="P:sodium-dependent phosphate transport"/>
    <property type="evidence" value="ECO:0007669"/>
    <property type="project" value="InterPro"/>
</dbReference>
<feature type="transmembrane region" description="Helical" evidence="6">
    <location>
        <begin position="6"/>
        <end position="27"/>
    </location>
</feature>
<dbReference type="Pfam" id="PF01895">
    <property type="entry name" value="PhoU"/>
    <property type="match status" value="2"/>
</dbReference>
<comment type="caution">
    <text evidence="8">The sequence shown here is derived from an EMBL/GenBank/DDBJ whole genome shotgun (WGS) entry which is preliminary data.</text>
</comment>
<evidence type="ECO:0000313" key="8">
    <source>
        <dbReference type="EMBL" id="KAA0256906.1"/>
    </source>
</evidence>
<dbReference type="PANTHER" id="PTHR10010">
    <property type="entry name" value="SOLUTE CARRIER FAMILY 34 SODIUM PHOSPHATE , MEMBER 2-RELATED"/>
    <property type="match status" value="1"/>
</dbReference>
<feature type="transmembrane region" description="Helical" evidence="6">
    <location>
        <begin position="212"/>
        <end position="234"/>
    </location>
</feature>
<feature type="transmembrane region" description="Helical" evidence="6">
    <location>
        <begin position="48"/>
        <end position="66"/>
    </location>
</feature>
<dbReference type="SUPFAM" id="SSF109755">
    <property type="entry name" value="PhoU-like"/>
    <property type="match status" value="1"/>
</dbReference>
<dbReference type="NCBIfam" id="TIGR00704">
    <property type="entry name" value="NaPi_cotrn_rel"/>
    <property type="match status" value="1"/>
</dbReference>
<dbReference type="GO" id="GO:0005886">
    <property type="term" value="C:plasma membrane"/>
    <property type="evidence" value="ECO:0007669"/>
    <property type="project" value="UniProtKB-SubCell"/>
</dbReference>
<evidence type="ECO:0000256" key="1">
    <source>
        <dbReference type="ARBA" id="ARBA00004651"/>
    </source>
</evidence>
<evidence type="ECO:0000313" key="9">
    <source>
        <dbReference type="Proteomes" id="UP000322876"/>
    </source>
</evidence>
<evidence type="ECO:0000256" key="4">
    <source>
        <dbReference type="ARBA" id="ARBA00022989"/>
    </source>
</evidence>
<accession>A0A5A8F207</accession>
<evidence type="ECO:0000256" key="6">
    <source>
        <dbReference type="SAM" id="Phobius"/>
    </source>
</evidence>
<reference evidence="8 9" key="1">
    <citation type="submission" date="2019-06" db="EMBL/GenBank/DDBJ databases">
        <title>Genomic insights into carbon and energy metabolism of Deferribacter autotrophicus revealed new metabolic traits in the phylum Deferribacteres.</title>
        <authorList>
            <person name="Slobodkin A.I."/>
            <person name="Slobodkina G.B."/>
            <person name="Allioux M."/>
            <person name="Alain K."/>
            <person name="Jebbar M."/>
            <person name="Shadrin V."/>
            <person name="Kublanov I.V."/>
            <person name="Toshchakov S.V."/>
            <person name="Bonch-Osmolovskaya E.A."/>
        </authorList>
    </citation>
    <scope>NUCLEOTIDE SEQUENCE [LARGE SCALE GENOMIC DNA]</scope>
    <source>
        <strain evidence="8 9">SL50</strain>
    </source>
</reference>
<dbReference type="NCBIfam" id="NF037997">
    <property type="entry name" value="Na_Pi_symport"/>
    <property type="match status" value="1"/>
</dbReference>
<feature type="transmembrane region" description="Helical" evidence="6">
    <location>
        <begin position="246"/>
        <end position="267"/>
    </location>
</feature>
<sequence length="551" mass="60997">MHQLNVVVLISGLVGGLGMFLFGMKMMSEGLQKTAGNSLRKILEKLTSNRVIGTLVGLVVTAIIQSSSATTVMVVGFVNAGLMNLMQALSIVLGANIGTTVTAQLIAFKISKFALPAIGIGAFMRLFSKKKKRQYLGEILIGFGLLFLGLDTMKHAFVPLRELEQFKNAFIVFSKNPVLGVMAGALLTMIVQSSSATIGITIALATTGLIDFYGAASLILGENIGTTITANLAAIGTNSTAKKAALGHLLFNIFGVLYMLIFLKYFVHFIDIITPGNPDFIAADGSKPYIARHMANIHTMFNIINTIIFLPFLHILAKICDKLIKSDDAEEAYKLVYIDDRLIETPPIAVAQARKETERMSQIALDMLKLSKEAFNKRDLKIINEIYKMEEKVDLLERDISQFLVKLFQKPISEANSQVINNILHVLHDIEKIADHAENIGKFMERCIEQNITFSKQAMDEANQLFDVVIRFCSYVFEEYNSGDLPKQIDTEDENLIDQLRKEFKNNHMQRLNEGACSVKAGIMYVDILNNLEKAGDHAFNIAQVIMGITK</sequence>
<dbReference type="InterPro" id="IPR026022">
    <property type="entry name" value="PhoU_dom"/>
</dbReference>
<name>A0A5A8F207_9BACT</name>
<evidence type="ECO:0000256" key="5">
    <source>
        <dbReference type="ARBA" id="ARBA00023136"/>
    </source>
</evidence>
<dbReference type="GO" id="GO:0005436">
    <property type="term" value="F:sodium:phosphate symporter activity"/>
    <property type="evidence" value="ECO:0007669"/>
    <property type="project" value="InterPro"/>
</dbReference>
<protein>
    <submittedName>
        <fullName evidence="8">Na/Pi cotransporter family protein</fullName>
    </submittedName>
</protein>
<organism evidence="8 9">
    <name type="scientific">Deferribacter autotrophicus</name>
    <dbReference type="NCBI Taxonomy" id="500465"/>
    <lineage>
        <taxon>Bacteria</taxon>
        <taxon>Pseudomonadati</taxon>
        <taxon>Deferribacterota</taxon>
        <taxon>Deferribacteres</taxon>
        <taxon>Deferribacterales</taxon>
        <taxon>Deferribacteraceae</taxon>
        <taxon>Deferribacter</taxon>
    </lineage>
</organism>
<feature type="domain" description="PhoU" evidence="7">
    <location>
        <begin position="358"/>
        <end position="443"/>
    </location>
</feature>
<evidence type="ECO:0000256" key="2">
    <source>
        <dbReference type="ARBA" id="ARBA00022475"/>
    </source>
</evidence>
<dbReference type="Proteomes" id="UP000322876">
    <property type="component" value="Unassembled WGS sequence"/>
</dbReference>
<dbReference type="InterPro" id="IPR004633">
    <property type="entry name" value="NaPi_cotrn-rel/YqeW-like"/>
</dbReference>
<evidence type="ECO:0000259" key="7">
    <source>
        <dbReference type="Pfam" id="PF01895"/>
    </source>
</evidence>
<dbReference type="InterPro" id="IPR003841">
    <property type="entry name" value="Na/Pi_transpt"/>
</dbReference>
<comment type="subcellular location">
    <subcellularLocation>
        <location evidence="1">Cell membrane</location>
        <topology evidence="1">Multi-pass membrane protein</topology>
    </subcellularLocation>
</comment>
<keyword evidence="3 6" id="KW-0812">Transmembrane</keyword>
<feature type="transmembrane region" description="Helical" evidence="6">
    <location>
        <begin position="178"/>
        <end position="206"/>
    </location>
</feature>
<dbReference type="Gene3D" id="1.20.58.220">
    <property type="entry name" value="Phosphate transport system protein phou homolog 2, domain 2"/>
    <property type="match status" value="1"/>
</dbReference>
<dbReference type="OrthoDB" id="9763003at2"/>
<dbReference type="RefSeq" id="WP_149267484.1">
    <property type="nucleotide sequence ID" value="NZ_VFJB01000010.1"/>
</dbReference>
<feature type="transmembrane region" description="Helical" evidence="6">
    <location>
        <begin position="297"/>
        <end position="317"/>
    </location>
</feature>
<dbReference type="AlphaFoldDB" id="A0A5A8F207"/>
<feature type="transmembrane region" description="Helical" evidence="6">
    <location>
        <begin position="106"/>
        <end position="127"/>
    </location>
</feature>
<dbReference type="EMBL" id="VFJB01000010">
    <property type="protein sequence ID" value="KAA0256906.1"/>
    <property type="molecule type" value="Genomic_DNA"/>
</dbReference>
<keyword evidence="4 6" id="KW-1133">Transmembrane helix</keyword>
<dbReference type="InterPro" id="IPR038078">
    <property type="entry name" value="PhoU-like_sf"/>
</dbReference>
<keyword evidence="2" id="KW-1003">Cell membrane</keyword>
<feature type="domain" description="PhoU" evidence="7">
    <location>
        <begin position="477"/>
        <end position="545"/>
    </location>
</feature>
<keyword evidence="9" id="KW-1185">Reference proteome</keyword>
<dbReference type="Pfam" id="PF02690">
    <property type="entry name" value="Na_Pi_cotrans"/>
    <property type="match status" value="2"/>
</dbReference>
<dbReference type="PANTHER" id="PTHR10010:SF46">
    <property type="entry name" value="SODIUM-DEPENDENT PHOSPHATE TRANSPORT PROTEIN 2B"/>
    <property type="match status" value="1"/>
</dbReference>
<feature type="transmembrane region" description="Helical" evidence="6">
    <location>
        <begin position="139"/>
        <end position="157"/>
    </location>
</feature>
<keyword evidence="5 6" id="KW-0472">Membrane</keyword>
<evidence type="ECO:0000256" key="3">
    <source>
        <dbReference type="ARBA" id="ARBA00022692"/>
    </source>
</evidence>